<dbReference type="RefSeq" id="XP_011681476.2">
    <property type="nucleotide sequence ID" value="XM_011683174.2"/>
</dbReference>
<keyword evidence="2" id="KW-0863">Zinc-finger</keyword>
<dbReference type="Proteomes" id="UP000007110">
    <property type="component" value="Unassembled WGS sequence"/>
</dbReference>
<evidence type="ECO:0000256" key="2">
    <source>
        <dbReference type="ARBA" id="ARBA00022771"/>
    </source>
</evidence>
<accession>A0A7M7HPQ4</accession>
<dbReference type="InterPro" id="IPR001965">
    <property type="entry name" value="Znf_PHD"/>
</dbReference>
<dbReference type="GO" id="GO:0008270">
    <property type="term" value="F:zinc ion binding"/>
    <property type="evidence" value="ECO:0007669"/>
    <property type="project" value="UniProtKB-KW"/>
</dbReference>
<organism evidence="6 7">
    <name type="scientific">Strongylocentrotus purpuratus</name>
    <name type="common">Purple sea urchin</name>
    <dbReference type="NCBI Taxonomy" id="7668"/>
    <lineage>
        <taxon>Eukaryota</taxon>
        <taxon>Metazoa</taxon>
        <taxon>Echinodermata</taxon>
        <taxon>Eleutherozoa</taxon>
        <taxon>Echinozoa</taxon>
        <taxon>Echinoidea</taxon>
        <taxon>Euechinoidea</taxon>
        <taxon>Echinacea</taxon>
        <taxon>Camarodonta</taxon>
        <taxon>Echinidea</taxon>
        <taxon>Strongylocentrotidae</taxon>
        <taxon>Strongylocentrotus</taxon>
    </lineage>
</organism>
<dbReference type="OrthoDB" id="10062821at2759"/>
<feature type="compositionally biased region" description="Basic residues" evidence="4">
    <location>
        <begin position="319"/>
        <end position="332"/>
    </location>
</feature>
<feature type="compositionally biased region" description="Basic residues" evidence="4">
    <location>
        <begin position="69"/>
        <end position="79"/>
    </location>
</feature>
<proteinExistence type="predicted"/>
<dbReference type="AlphaFoldDB" id="A0A7M7HPQ4"/>
<feature type="domain" description="Zinc finger PHD-type" evidence="5">
    <location>
        <begin position="765"/>
        <end position="812"/>
    </location>
</feature>
<name>A0A7M7HPQ4_STRPU</name>
<keyword evidence="7" id="KW-1185">Reference proteome</keyword>
<dbReference type="InterPro" id="IPR011011">
    <property type="entry name" value="Znf_FYVE_PHD"/>
</dbReference>
<evidence type="ECO:0000313" key="6">
    <source>
        <dbReference type="EnsemblMetazoa" id="XP_011681476"/>
    </source>
</evidence>
<reference evidence="7" key="1">
    <citation type="submission" date="2015-02" db="EMBL/GenBank/DDBJ databases">
        <title>Genome sequencing for Strongylocentrotus purpuratus.</title>
        <authorList>
            <person name="Murali S."/>
            <person name="Liu Y."/>
            <person name="Vee V."/>
            <person name="English A."/>
            <person name="Wang M."/>
            <person name="Skinner E."/>
            <person name="Han Y."/>
            <person name="Muzny D.M."/>
            <person name="Worley K.C."/>
            <person name="Gibbs R.A."/>
        </authorList>
    </citation>
    <scope>NUCLEOTIDE SEQUENCE</scope>
</reference>
<dbReference type="InParanoid" id="A0A7M7HPQ4"/>
<feature type="domain" description="Zinc finger PHD-type" evidence="5">
    <location>
        <begin position="820"/>
        <end position="873"/>
    </location>
</feature>
<keyword evidence="1" id="KW-0479">Metal-binding</keyword>
<dbReference type="EnsemblMetazoa" id="XM_011683174">
    <property type="protein sequence ID" value="XP_011681476"/>
    <property type="gene ID" value="LOC105446407"/>
</dbReference>
<dbReference type="InterPro" id="IPR046496">
    <property type="entry name" value="DUF6589"/>
</dbReference>
<dbReference type="Pfam" id="PF20231">
    <property type="entry name" value="DUF6589"/>
    <property type="match status" value="1"/>
</dbReference>
<dbReference type="KEGG" id="spu:105446407"/>
<feature type="region of interest" description="Disordered" evidence="4">
    <location>
        <begin position="318"/>
        <end position="338"/>
    </location>
</feature>
<evidence type="ECO:0000256" key="4">
    <source>
        <dbReference type="SAM" id="MobiDB-lite"/>
    </source>
</evidence>
<dbReference type="SUPFAM" id="SSF57903">
    <property type="entry name" value="FYVE/PHD zinc finger"/>
    <property type="match status" value="2"/>
</dbReference>
<reference evidence="6" key="2">
    <citation type="submission" date="2021-01" db="UniProtKB">
        <authorList>
            <consortium name="EnsemblMetazoa"/>
        </authorList>
    </citation>
    <scope>IDENTIFICATION</scope>
</reference>
<dbReference type="Gene3D" id="3.30.40.10">
    <property type="entry name" value="Zinc/RING finger domain, C3HC4 (zinc finger)"/>
    <property type="match status" value="2"/>
</dbReference>
<dbReference type="GeneID" id="105446407"/>
<evidence type="ECO:0000256" key="3">
    <source>
        <dbReference type="ARBA" id="ARBA00022833"/>
    </source>
</evidence>
<evidence type="ECO:0000313" key="7">
    <source>
        <dbReference type="Proteomes" id="UP000007110"/>
    </source>
</evidence>
<keyword evidence="3" id="KW-0862">Zinc</keyword>
<evidence type="ECO:0000256" key="1">
    <source>
        <dbReference type="ARBA" id="ARBA00022723"/>
    </source>
</evidence>
<evidence type="ECO:0000259" key="5">
    <source>
        <dbReference type="SMART" id="SM00249"/>
    </source>
</evidence>
<feature type="region of interest" description="Disordered" evidence="4">
    <location>
        <begin position="68"/>
        <end position="138"/>
    </location>
</feature>
<dbReference type="SMART" id="SM00249">
    <property type="entry name" value="PHD"/>
    <property type="match status" value="2"/>
</dbReference>
<sequence>MEGTISSCINCKQNFTPKNKGFYRHQVKTTTSPRTFTAIFRKPPSFYELNVFICRRCYRFLVSQTRPVQSRKRTARRTLHQAGSPGQSPQRVHEESEEYEHSSPGLSTPAAKRPAHFPTPDLHAPRPNGSVEEAQDTPHESCLLVQHDHDYTPSREILRPGDGEFAEGERCISSPNDQVDAHVQTNLPPSSPSSSLLDAEPSMSIELNDELPSLFPESGSRPTTAKERAVASVENSQYRLAFRQLCGNYPAAKKALLQVTQEMIREEVKAIKRSGSALSQPVTIGNVAEFSWEDLVEDTEKIMPLSISCISAMMPSVKGAKRGRTKGKKGSRRGLSDKEAKEIIDRRMGIILAMALYTHSPRSFQFVQATMGIELWRQGVSQKVFRTLNHSGITMGAERVRFHVDRMAENHDQQLKEWKCTIEEAPSMTIRRKLKFITGPPTFGLCIDNVQKGCEAKHQGRTHSNKFLLQTMCYAARDRVPASSSSSTVSDAEDLDPFSFLPSPEVFNRQRMRLVDVVSNIMGRHMGFLESLSPDLPITQEHAQTAAMAKKSEMVTIGVVNANPSTTQGTISVLERLQTYVPVTEGTPTQTLVSGDGLTIERILHAQRARSNGERWEDRLDAFFATPQEFHKEILLLQDSNNVFFRGQSISARGTLAQLKCDFNHHSFKKDVMQNVQHVWDMYEFVTEAYTLLCALKFCGTSSLNDIPDSFPAKGTTEEQLQWVKSVAQQVVDYIYQEPDKSSVQVAAEAYKNEASEGTDDALGYCLCKSEKNDDMVLCCSSTCHKAWFHLSCVGLTAAPDKEKDWYCSADCESGPSYIYCVCQRKVDPEGNTNMAQCALKGNCRGHEWYHHRCIGLQLTDLLPEKWYCSEECALDSQNDDHVLNHSRALVLEGLRHLARRAAVRAGNGPVMVEDWKIDLITFWSKRHPKYLINAHYFLACIGGFAPSDIRNNLIWNRVINVTGKPGGNIGMDLGTEHINMDYNGMIDFAHGNVTEKHAQRCAKMSGPFGRYLDIMFSDAGIVSMKTPTRKKAEDVYKQDVALFVDENDGFGLFEYLPFRQHKGFEGFDHKEVLRNPKNLGKKLKALSTRMDAQRRSVKLCTDS</sequence>
<protein>
    <recommendedName>
        <fullName evidence="5">Zinc finger PHD-type domain-containing protein</fullName>
    </recommendedName>
</protein>
<dbReference type="InterPro" id="IPR013083">
    <property type="entry name" value="Znf_RING/FYVE/PHD"/>
</dbReference>